<dbReference type="InterPro" id="IPR001647">
    <property type="entry name" value="HTH_TetR"/>
</dbReference>
<dbReference type="Proteomes" id="UP000549457">
    <property type="component" value="Unassembled WGS sequence"/>
</dbReference>
<dbReference type="Gene3D" id="1.10.357.10">
    <property type="entry name" value="Tetracycline Repressor, domain 2"/>
    <property type="match status" value="1"/>
</dbReference>
<dbReference type="SUPFAM" id="SSF48498">
    <property type="entry name" value="Tetracyclin repressor-like, C-terminal domain"/>
    <property type="match status" value="1"/>
</dbReference>
<comment type="caution">
    <text evidence="6">The sequence shown here is derived from an EMBL/GenBank/DDBJ whole genome shotgun (WGS) entry which is preliminary data.</text>
</comment>
<dbReference type="PANTHER" id="PTHR30055">
    <property type="entry name" value="HTH-TYPE TRANSCRIPTIONAL REGULATOR RUTR"/>
    <property type="match status" value="1"/>
</dbReference>
<protein>
    <submittedName>
        <fullName evidence="6">AcrR family transcriptional regulator</fullName>
    </submittedName>
</protein>
<dbReference type="InterPro" id="IPR025996">
    <property type="entry name" value="MT1864/Rv1816-like_C"/>
</dbReference>
<proteinExistence type="predicted"/>
<evidence type="ECO:0000313" key="7">
    <source>
        <dbReference type="Proteomes" id="UP000549457"/>
    </source>
</evidence>
<gene>
    <name evidence="6" type="ORF">HNP73_001931</name>
</gene>
<feature type="DNA-binding region" description="H-T-H motif" evidence="4">
    <location>
        <begin position="43"/>
        <end position="62"/>
    </location>
</feature>
<dbReference type="InterPro" id="IPR009057">
    <property type="entry name" value="Homeodomain-like_sf"/>
</dbReference>
<dbReference type="PROSITE" id="PS50977">
    <property type="entry name" value="HTH_TETR_2"/>
    <property type="match status" value="1"/>
</dbReference>
<evidence type="ECO:0000259" key="5">
    <source>
        <dbReference type="PROSITE" id="PS50977"/>
    </source>
</evidence>
<organism evidence="6 7">
    <name type="scientific">Amaricoccus macauensis</name>
    <dbReference type="NCBI Taxonomy" id="57001"/>
    <lineage>
        <taxon>Bacteria</taxon>
        <taxon>Pseudomonadati</taxon>
        <taxon>Pseudomonadota</taxon>
        <taxon>Alphaproteobacteria</taxon>
        <taxon>Rhodobacterales</taxon>
        <taxon>Paracoccaceae</taxon>
        <taxon>Amaricoccus</taxon>
    </lineage>
</organism>
<dbReference type="RefSeq" id="WP_184148429.1">
    <property type="nucleotide sequence ID" value="NZ_JACHFM010000002.1"/>
</dbReference>
<evidence type="ECO:0000313" key="6">
    <source>
        <dbReference type="EMBL" id="MBB5221995.1"/>
    </source>
</evidence>
<dbReference type="EMBL" id="JACHFM010000002">
    <property type="protein sequence ID" value="MBB5221995.1"/>
    <property type="molecule type" value="Genomic_DNA"/>
</dbReference>
<evidence type="ECO:0000256" key="2">
    <source>
        <dbReference type="ARBA" id="ARBA00023125"/>
    </source>
</evidence>
<reference evidence="6 7" key="1">
    <citation type="submission" date="2020-08" db="EMBL/GenBank/DDBJ databases">
        <title>Genomic Encyclopedia of Type Strains, Phase IV (KMG-IV): sequencing the most valuable type-strain genomes for metagenomic binning, comparative biology and taxonomic classification.</title>
        <authorList>
            <person name="Goeker M."/>
        </authorList>
    </citation>
    <scope>NUCLEOTIDE SEQUENCE [LARGE SCALE GENOMIC DNA]</scope>
    <source>
        <strain evidence="6 7">DSM 101730</strain>
    </source>
</reference>
<evidence type="ECO:0000256" key="1">
    <source>
        <dbReference type="ARBA" id="ARBA00023015"/>
    </source>
</evidence>
<dbReference type="AlphaFoldDB" id="A0A840SN26"/>
<dbReference type="InterPro" id="IPR036271">
    <property type="entry name" value="Tet_transcr_reg_TetR-rel_C_sf"/>
</dbReference>
<keyword evidence="3" id="KW-0804">Transcription</keyword>
<feature type="domain" description="HTH tetR-type" evidence="5">
    <location>
        <begin position="20"/>
        <end position="80"/>
    </location>
</feature>
<dbReference type="Pfam" id="PF00440">
    <property type="entry name" value="TetR_N"/>
    <property type="match status" value="1"/>
</dbReference>
<keyword evidence="2 4" id="KW-0238">DNA-binding</keyword>
<dbReference type="PANTHER" id="PTHR30055:SF220">
    <property type="entry name" value="TETR-FAMILY REGULATORY PROTEIN"/>
    <property type="match status" value="1"/>
</dbReference>
<dbReference type="PRINTS" id="PR00455">
    <property type="entry name" value="HTHTETR"/>
</dbReference>
<evidence type="ECO:0000256" key="3">
    <source>
        <dbReference type="ARBA" id="ARBA00023163"/>
    </source>
</evidence>
<name>A0A840SN26_9RHOB</name>
<dbReference type="GO" id="GO:0000976">
    <property type="term" value="F:transcription cis-regulatory region binding"/>
    <property type="evidence" value="ECO:0007669"/>
    <property type="project" value="TreeGrafter"/>
</dbReference>
<dbReference type="GO" id="GO:0003700">
    <property type="term" value="F:DNA-binding transcription factor activity"/>
    <property type="evidence" value="ECO:0007669"/>
    <property type="project" value="TreeGrafter"/>
</dbReference>
<keyword evidence="7" id="KW-1185">Reference proteome</keyword>
<dbReference type="Pfam" id="PF13305">
    <property type="entry name" value="TetR_C_33"/>
    <property type="match status" value="1"/>
</dbReference>
<dbReference type="InterPro" id="IPR050109">
    <property type="entry name" value="HTH-type_TetR-like_transc_reg"/>
</dbReference>
<dbReference type="SUPFAM" id="SSF46689">
    <property type="entry name" value="Homeodomain-like"/>
    <property type="match status" value="1"/>
</dbReference>
<sequence length="214" mass="23199">MPDHETDPEETGTRRGYHHGNLRQGLIDAALPLIEAKGPLGFTLSEAARGAGVSTAAPYRHFRGRDELIEAVAEQGFKLFADWLERAWNDGRPSPLSAFMAVGRAYLAFARSHPAHYMAMFEGGVSVAANPDLARAADRAMAILIRAAERLAERLPADRRPPATMVANHIWAFSHGVVELFGRGKPGSRAPYSADEMLESGVVVYLQGLGLIPT</sequence>
<keyword evidence="1" id="KW-0805">Transcription regulation</keyword>
<evidence type="ECO:0000256" key="4">
    <source>
        <dbReference type="PROSITE-ProRule" id="PRU00335"/>
    </source>
</evidence>
<accession>A0A840SN26</accession>